<feature type="domain" description="Arf-GAP" evidence="7">
    <location>
        <begin position="31"/>
        <end position="147"/>
    </location>
</feature>
<dbReference type="Proteomes" id="UP000019335">
    <property type="component" value="Chromosome 1"/>
</dbReference>
<evidence type="ECO:0000256" key="2">
    <source>
        <dbReference type="ARBA" id="ARBA00022723"/>
    </source>
</evidence>
<name>W7TTI7_9STRA</name>
<feature type="region of interest" description="Disordered" evidence="6">
    <location>
        <begin position="159"/>
        <end position="186"/>
    </location>
</feature>
<dbReference type="GO" id="GO:0032012">
    <property type="term" value="P:regulation of ARF protein signal transduction"/>
    <property type="evidence" value="ECO:0007669"/>
    <property type="project" value="TreeGrafter"/>
</dbReference>
<dbReference type="InterPro" id="IPR038508">
    <property type="entry name" value="ArfGAP_dom_sf"/>
</dbReference>
<feature type="region of interest" description="Disordered" evidence="6">
    <location>
        <begin position="347"/>
        <end position="497"/>
    </location>
</feature>
<dbReference type="PROSITE" id="PS50115">
    <property type="entry name" value="ARFGAP"/>
    <property type="match status" value="1"/>
</dbReference>
<gene>
    <name evidence="8" type="ORF">Naga_100013g67</name>
</gene>
<feature type="compositionally biased region" description="Gly residues" evidence="6">
    <location>
        <begin position="211"/>
        <end position="224"/>
    </location>
</feature>
<dbReference type="PANTHER" id="PTHR46395">
    <property type="entry name" value="ADP-RIBOSYLATION FACTOR GTPASE-ACTIVATING PROTEIN 1"/>
    <property type="match status" value="1"/>
</dbReference>
<dbReference type="Pfam" id="PF01412">
    <property type="entry name" value="ArfGap"/>
    <property type="match status" value="1"/>
</dbReference>
<evidence type="ECO:0000256" key="3">
    <source>
        <dbReference type="ARBA" id="ARBA00022771"/>
    </source>
</evidence>
<keyword evidence="9" id="KW-1185">Reference proteome</keyword>
<evidence type="ECO:0000259" key="7">
    <source>
        <dbReference type="PROSITE" id="PS50115"/>
    </source>
</evidence>
<dbReference type="PRINTS" id="PR00405">
    <property type="entry name" value="REVINTRACTNG"/>
</dbReference>
<evidence type="ECO:0000256" key="5">
    <source>
        <dbReference type="PROSITE-ProRule" id="PRU00288"/>
    </source>
</evidence>
<keyword evidence="1" id="KW-0343">GTPase activation</keyword>
<keyword evidence="2" id="KW-0479">Metal-binding</keyword>
<evidence type="ECO:0000256" key="6">
    <source>
        <dbReference type="SAM" id="MobiDB-lite"/>
    </source>
</evidence>
<dbReference type="GO" id="GO:0008270">
    <property type="term" value="F:zinc ion binding"/>
    <property type="evidence" value="ECO:0007669"/>
    <property type="project" value="UniProtKB-KW"/>
</dbReference>
<feature type="compositionally biased region" description="Low complexity" evidence="6">
    <location>
        <begin position="481"/>
        <end position="497"/>
    </location>
</feature>
<evidence type="ECO:0000256" key="1">
    <source>
        <dbReference type="ARBA" id="ARBA00022468"/>
    </source>
</evidence>
<evidence type="ECO:0000313" key="8">
    <source>
        <dbReference type="EMBL" id="EWM30510.1"/>
    </source>
</evidence>
<dbReference type="GO" id="GO:0030100">
    <property type="term" value="P:regulation of endocytosis"/>
    <property type="evidence" value="ECO:0007669"/>
    <property type="project" value="TreeGrafter"/>
</dbReference>
<comment type="caution">
    <text evidence="8">The sequence shown here is derived from an EMBL/GenBank/DDBJ whole genome shotgun (WGS) entry which is preliminary data.</text>
</comment>
<evidence type="ECO:0000313" key="9">
    <source>
        <dbReference type="Proteomes" id="UP000019335"/>
    </source>
</evidence>
<keyword evidence="3 5" id="KW-0863">Zinc-finger</keyword>
<sequence>MAFPRLLSVREVNAVLFYQSHCCTMAHSMDSVTERRLRELAGNKVCADCPAPNPQWASVSYGSFICLDCSGQHRALGVHLSFVRSITMDSWTDKQIKLMEKGGNDQVISFFQQRGIAKSVPIQQKYKTAEAELYRERIKAVVEGREPPTELPAGARALSASGLGQGPATSSGGGQGVSALEPLPGETQDQYVARQRQLNDEARHRMQAKFGPGGFQGGGGGRMQGFGSDPDYDPSRGRFGGGKGQELGNEIIGAVGKWGSTVQAQLQEGQLGKKLQASWSTVQSRVQDPELASKVKERASSGWSALATGAATLWSKTADLTVDLVRDITKEEDEPIRFYNRLGEGEERGTGAAVRAEGRSGAGNVGGRRNMGRFQQDLRNGSSEEETSMLDRGADAPYLGSYERDGSGSSRLQAPLHAATQPQTSGARKRDGWDDDDEDFLGAAAHDQNGGWQEASRRAPTAAASMSISGLRNTPPPRPLPSGGSAPVPSSSSSSAVAAASGDDALDLDVDAFVSNVRISDTSAKSAQGTKAALAKDEDFFSTFGVYFYLESNCVVSYGLIVAFNHADSAIICLGPGQWVKVEQGRAEYRAQGGRINSKVSCILSGMSASKLLGAFYSSSCALREPTATNVSHDLLLRCSG</sequence>
<dbReference type="GO" id="GO:0000139">
    <property type="term" value="C:Golgi membrane"/>
    <property type="evidence" value="ECO:0007669"/>
    <property type="project" value="TreeGrafter"/>
</dbReference>
<evidence type="ECO:0000256" key="4">
    <source>
        <dbReference type="ARBA" id="ARBA00022833"/>
    </source>
</evidence>
<dbReference type="Gene3D" id="1.10.220.150">
    <property type="entry name" value="Arf GTPase activating protein"/>
    <property type="match status" value="1"/>
</dbReference>
<dbReference type="PANTHER" id="PTHR46395:SF1">
    <property type="entry name" value="ADP-RIBOSYLATION FACTOR GTPASE-ACTIVATING PROTEIN 1"/>
    <property type="match status" value="1"/>
</dbReference>
<proteinExistence type="predicted"/>
<dbReference type="InterPro" id="IPR037278">
    <property type="entry name" value="ARFGAP/RecO"/>
</dbReference>
<dbReference type="InterPro" id="IPR001164">
    <property type="entry name" value="ArfGAP_dom"/>
</dbReference>
<dbReference type="OrthoDB" id="983479at2759"/>
<dbReference type="CDD" id="cd08830">
    <property type="entry name" value="ArfGap_ArfGap1"/>
    <property type="match status" value="1"/>
</dbReference>
<dbReference type="SUPFAM" id="SSF57863">
    <property type="entry name" value="ArfGap/RecO-like zinc finger"/>
    <property type="match status" value="1"/>
</dbReference>
<organism evidence="8 9">
    <name type="scientific">Nannochloropsis gaditana</name>
    <dbReference type="NCBI Taxonomy" id="72520"/>
    <lineage>
        <taxon>Eukaryota</taxon>
        <taxon>Sar</taxon>
        <taxon>Stramenopiles</taxon>
        <taxon>Ochrophyta</taxon>
        <taxon>Eustigmatophyceae</taxon>
        <taxon>Eustigmatales</taxon>
        <taxon>Monodopsidaceae</taxon>
        <taxon>Nannochloropsis</taxon>
    </lineage>
</organism>
<accession>W7TTI7</accession>
<dbReference type="EMBL" id="AZIL01000033">
    <property type="protein sequence ID" value="EWM30510.1"/>
    <property type="molecule type" value="Genomic_DNA"/>
</dbReference>
<dbReference type="SMART" id="SM00105">
    <property type="entry name" value="ArfGap"/>
    <property type="match status" value="1"/>
</dbReference>
<keyword evidence="4" id="KW-0862">Zinc</keyword>
<dbReference type="AlphaFoldDB" id="W7TTI7"/>
<reference evidence="8 9" key="1">
    <citation type="journal article" date="2014" name="Mol. Plant">
        <title>Chromosome Scale Genome Assembly and Transcriptome Profiling of Nannochloropsis gaditana in Nitrogen Depletion.</title>
        <authorList>
            <person name="Corteggiani Carpinelli E."/>
            <person name="Telatin A."/>
            <person name="Vitulo N."/>
            <person name="Forcato C."/>
            <person name="D'Angelo M."/>
            <person name="Schiavon R."/>
            <person name="Vezzi A."/>
            <person name="Giacometti G.M."/>
            <person name="Morosinotto T."/>
            <person name="Valle G."/>
        </authorList>
    </citation>
    <scope>NUCLEOTIDE SEQUENCE [LARGE SCALE GENOMIC DNA]</scope>
    <source>
        <strain evidence="8 9">B-31</strain>
    </source>
</reference>
<protein>
    <submittedName>
        <fullName evidence="8">Adp-ribosylation factor gtpase-activating protein agd7</fullName>
    </submittedName>
</protein>
<dbReference type="GO" id="GO:0005096">
    <property type="term" value="F:GTPase activator activity"/>
    <property type="evidence" value="ECO:0007669"/>
    <property type="project" value="UniProtKB-KW"/>
</dbReference>
<feature type="region of interest" description="Disordered" evidence="6">
    <location>
        <begin position="208"/>
        <end position="228"/>
    </location>
</feature>